<sequence>PDESILTVGTSPTRILRNNPSRVAWIITNYSASIIYVGFSSGILADAGLYLSPGGGSIKFAAMEDGMVVVNEVWGIAGAAGLTVATTEIIIDAVRMKG</sequence>
<name>A0A0F9M6P5_9ZZZZ</name>
<feature type="transmembrane region" description="Helical" evidence="1">
    <location>
        <begin position="23"/>
        <end position="45"/>
    </location>
</feature>
<evidence type="ECO:0000313" key="2">
    <source>
        <dbReference type="EMBL" id="KKN01404.1"/>
    </source>
</evidence>
<keyword evidence="1" id="KW-0812">Transmembrane</keyword>
<reference evidence="2" key="1">
    <citation type="journal article" date="2015" name="Nature">
        <title>Complex archaea that bridge the gap between prokaryotes and eukaryotes.</title>
        <authorList>
            <person name="Spang A."/>
            <person name="Saw J.H."/>
            <person name="Jorgensen S.L."/>
            <person name="Zaremba-Niedzwiedzka K."/>
            <person name="Martijn J."/>
            <person name="Lind A.E."/>
            <person name="van Eijk R."/>
            <person name="Schleper C."/>
            <person name="Guy L."/>
            <person name="Ettema T.J."/>
        </authorList>
    </citation>
    <scope>NUCLEOTIDE SEQUENCE</scope>
</reference>
<feature type="non-terminal residue" evidence="2">
    <location>
        <position position="1"/>
    </location>
</feature>
<organism evidence="2">
    <name type="scientific">marine sediment metagenome</name>
    <dbReference type="NCBI Taxonomy" id="412755"/>
    <lineage>
        <taxon>unclassified sequences</taxon>
        <taxon>metagenomes</taxon>
        <taxon>ecological metagenomes</taxon>
    </lineage>
</organism>
<comment type="caution">
    <text evidence="2">The sequence shown here is derived from an EMBL/GenBank/DDBJ whole genome shotgun (WGS) entry which is preliminary data.</text>
</comment>
<proteinExistence type="predicted"/>
<dbReference type="AlphaFoldDB" id="A0A0F9M6P5"/>
<evidence type="ECO:0000256" key="1">
    <source>
        <dbReference type="SAM" id="Phobius"/>
    </source>
</evidence>
<keyword evidence="1" id="KW-0472">Membrane</keyword>
<feature type="transmembrane region" description="Helical" evidence="1">
    <location>
        <begin position="73"/>
        <end position="94"/>
    </location>
</feature>
<protein>
    <submittedName>
        <fullName evidence="2">Uncharacterized protein</fullName>
    </submittedName>
</protein>
<keyword evidence="1" id="KW-1133">Transmembrane helix</keyword>
<accession>A0A0F9M6P5</accession>
<dbReference type="EMBL" id="LAZR01005265">
    <property type="protein sequence ID" value="KKN01404.1"/>
    <property type="molecule type" value="Genomic_DNA"/>
</dbReference>
<gene>
    <name evidence="2" type="ORF">LCGC14_1127990</name>
</gene>